<feature type="domain" description="Fumarylacetoacetase-like C-terminal" evidence="3">
    <location>
        <begin position="68"/>
        <end position="273"/>
    </location>
</feature>
<name>A0ABR4FKQ1_9EURO</name>
<dbReference type="EMBL" id="JBFTWV010000224">
    <property type="protein sequence ID" value="KAL2783613.1"/>
    <property type="molecule type" value="Genomic_DNA"/>
</dbReference>
<reference evidence="4 5" key="1">
    <citation type="submission" date="2024-07" db="EMBL/GenBank/DDBJ databases">
        <title>Section-level genome sequencing and comparative genomics of Aspergillus sections Usti and Cavernicolus.</title>
        <authorList>
            <consortium name="Lawrence Berkeley National Laboratory"/>
            <person name="Nybo J.L."/>
            <person name="Vesth T.C."/>
            <person name="Theobald S."/>
            <person name="Frisvad J.C."/>
            <person name="Larsen T.O."/>
            <person name="Kjaerboelling I."/>
            <person name="Rothschild-Mancinelli K."/>
            <person name="Lyhne E.K."/>
            <person name="Kogle M.E."/>
            <person name="Barry K."/>
            <person name="Clum A."/>
            <person name="Na H."/>
            <person name="Ledsgaard L."/>
            <person name="Lin J."/>
            <person name="Lipzen A."/>
            <person name="Kuo A."/>
            <person name="Riley R."/>
            <person name="Mondo S."/>
            <person name="Labutti K."/>
            <person name="Haridas S."/>
            <person name="Pangalinan J."/>
            <person name="Salamov A.A."/>
            <person name="Simmons B.A."/>
            <person name="Magnuson J.K."/>
            <person name="Chen J."/>
            <person name="Drula E."/>
            <person name="Henrissat B."/>
            <person name="Wiebenga A."/>
            <person name="Lubbers R.J."/>
            <person name="Gomes A.C."/>
            <person name="Makela M.R."/>
            <person name="Stajich J."/>
            <person name="Grigoriev I.V."/>
            <person name="Mortensen U.H."/>
            <person name="De Vries R.P."/>
            <person name="Baker S.E."/>
            <person name="Andersen M.R."/>
        </authorList>
    </citation>
    <scope>NUCLEOTIDE SEQUENCE [LARGE SCALE GENOMIC DNA]</scope>
    <source>
        <strain evidence="4 5">CBS 209.92</strain>
    </source>
</reference>
<dbReference type="PANTHER" id="PTHR11820">
    <property type="entry name" value="ACYLPYRUVASE"/>
    <property type="match status" value="1"/>
</dbReference>
<keyword evidence="2" id="KW-0479">Metal-binding</keyword>
<gene>
    <name evidence="4" type="ORF">BJX66DRAFT_349296</name>
</gene>
<evidence type="ECO:0000313" key="4">
    <source>
        <dbReference type="EMBL" id="KAL2783613.1"/>
    </source>
</evidence>
<evidence type="ECO:0000256" key="2">
    <source>
        <dbReference type="ARBA" id="ARBA00022723"/>
    </source>
</evidence>
<dbReference type="Pfam" id="PF01557">
    <property type="entry name" value="FAA_hydrolase"/>
    <property type="match status" value="1"/>
</dbReference>
<evidence type="ECO:0000256" key="1">
    <source>
        <dbReference type="ARBA" id="ARBA00010211"/>
    </source>
</evidence>
<sequence>MAFTNLIRFKDGQGMIRYGDVREDQLDTLVNAEVDILDGDPLKGDLIRSGRVAIVHEVLCPVEEVPLVLCIGLNYAKHALEANLPIPPSPVLFIKPPASIGGPFDDIPIPSHADLLDYEGELCLVIGKTGKDIPENEADDYILGYTAGNDISSRFWQRPPHAGGQYCYAKGFDKFAPIGPTIRATHLTNTSTLSLTTTVNGEERQSSLTGDMIFNTRHIVAHLSRGCTLAAGTVIMTGTPDGIAGRMSTPAWLKNNDVVRVSISGIGTIENRMVFGKL</sequence>
<evidence type="ECO:0000259" key="3">
    <source>
        <dbReference type="Pfam" id="PF01557"/>
    </source>
</evidence>
<organism evidence="4 5">
    <name type="scientific">Aspergillus keveii</name>
    <dbReference type="NCBI Taxonomy" id="714993"/>
    <lineage>
        <taxon>Eukaryota</taxon>
        <taxon>Fungi</taxon>
        <taxon>Dikarya</taxon>
        <taxon>Ascomycota</taxon>
        <taxon>Pezizomycotina</taxon>
        <taxon>Eurotiomycetes</taxon>
        <taxon>Eurotiomycetidae</taxon>
        <taxon>Eurotiales</taxon>
        <taxon>Aspergillaceae</taxon>
        <taxon>Aspergillus</taxon>
        <taxon>Aspergillus subgen. Nidulantes</taxon>
    </lineage>
</organism>
<evidence type="ECO:0000313" key="5">
    <source>
        <dbReference type="Proteomes" id="UP001610563"/>
    </source>
</evidence>
<dbReference type="Gene3D" id="3.90.850.10">
    <property type="entry name" value="Fumarylacetoacetase-like, C-terminal domain"/>
    <property type="match status" value="1"/>
</dbReference>
<dbReference type="PANTHER" id="PTHR11820:SF100">
    <property type="entry name" value="FUMARYLACETOACETATE HYDROLASE FAMILY PROTEIN (AFU_ORTHOLOGUE AFUA_4G01490)"/>
    <property type="match status" value="1"/>
</dbReference>
<protein>
    <recommendedName>
        <fullName evidence="3">Fumarylacetoacetase-like C-terminal domain-containing protein</fullName>
    </recommendedName>
</protein>
<dbReference type="InterPro" id="IPR036663">
    <property type="entry name" value="Fumarylacetoacetase_C_sf"/>
</dbReference>
<comment type="similarity">
    <text evidence="1">Belongs to the FAH family.</text>
</comment>
<dbReference type="InterPro" id="IPR011234">
    <property type="entry name" value="Fumarylacetoacetase-like_C"/>
</dbReference>
<comment type="caution">
    <text evidence="4">The sequence shown here is derived from an EMBL/GenBank/DDBJ whole genome shotgun (WGS) entry which is preliminary data.</text>
</comment>
<dbReference type="SUPFAM" id="SSF56529">
    <property type="entry name" value="FAH"/>
    <property type="match status" value="1"/>
</dbReference>
<keyword evidence="5" id="KW-1185">Reference proteome</keyword>
<dbReference type="Proteomes" id="UP001610563">
    <property type="component" value="Unassembled WGS sequence"/>
</dbReference>
<proteinExistence type="inferred from homology"/>
<accession>A0ABR4FKQ1</accession>